<name>A0A2S9XFV7_9BACT</name>
<dbReference type="PANTHER" id="PTHR43289">
    <property type="entry name" value="MITOGEN-ACTIVATED PROTEIN KINASE KINASE KINASE 20-RELATED"/>
    <property type="match status" value="1"/>
</dbReference>
<dbReference type="Pfam" id="PF13424">
    <property type="entry name" value="TPR_12"/>
    <property type="match status" value="1"/>
</dbReference>
<evidence type="ECO:0000256" key="1">
    <source>
        <dbReference type="ARBA" id="ARBA00022679"/>
    </source>
</evidence>
<dbReference type="AlphaFoldDB" id="A0A2S9XFV7"/>
<dbReference type="Gene3D" id="1.25.40.10">
    <property type="entry name" value="Tetratricopeptide repeat domain"/>
    <property type="match status" value="1"/>
</dbReference>
<comment type="caution">
    <text evidence="7">The sequence shown here is derived from an EMBL/GenBank/DDBJ whole genome shotgun (WGS) entry which is preliminary data.</text>
</comment>
<dbReference type="RefSeq" id="WP_106394545.1">
    <property type="nucleotide sequence ID" value="NZ_PVNK01000232.1"/>
</dbReference>
<dbReference type="Gene3D" id="1.10.510.10">
    <property type="entry name" value="Transferase(Phosphotransferase) domain 1"/>
    <property type="match status" value="1"/>
</dbReference>
<dbReference type="InterPro" id="IPR011009">
    <property type="entry name" value="Kinase-like_dom_sf"/>
</dbReference>
<proteinExistence type="predicted"/>
<dbReference type="PROSITE" id="PS50011">
    <property type="entry name" value="PROTEIN_KINASE_DOM"/>
    <property type="match status" value="1"/>
</dbReference>
<dbReference type="GO" id="GO:0004674">
    <property type="term" value="F:protein serine/threonine kinase activity"/>
    <property type="evidence" value="ECO:0007669"/>
    <property type="project" value="UniProtKB-EC"/>
</dbReference>
<dbReference type="SUPFAM" id="SSF56112">
    <property type="entry name" value="Protein kinase-like (PK-like)"/>
    <property type="match status" value="1"/>
</dbReference>
<feature type="domain" description="Protein kinase" evidence="6">
    <location>
        <begin position="47"/>
        <end position="333"/>
    </location>
</feature>
<gene>
    <name evidence="7" type="primary">pknL_8</name>
    <name evidence="7" type="ORF">ENSA5_53300</name>
</gene>
<protein>
    <submittedName>
        <fullName evidence="7">Serine/threonine-protein kinase PknL</fullName>
        <ecNumber evidence="7">2.7.11.1</ecNumber>
    </submittedName>
</protein>
<dbReference type="PROSITE" id="PS50005">
    <property type="entry name" value="TPR"/>
    <property type="match status" value="1"/>
</dbReference>
<evidence type="ECO:0000313" key="8">
    <source>
        <dbReference type="Proteomes" id="UP000237968"/>
    </source>
</evidence>
<dbReference type="Pfam" id="PF00069">
    <property type="entry name" value="Pkinase"/>
    <property type="match status" value="1"/>
</dbReference>
<keyword evidence="8" id="KW-1185">Reference proteome</keyword>
<dbReference type="EC" id="2.7.11.1" evidence="7"/>
<dbReference type="OrthoDB" id="9801841at2"/>
<keyword evidence="3 7" id="KW-0418">Kinase</keyword>
<evidence type="ECO:0000313" key="7">
    <source>
        <dbReference type="EMBL" id="PRP91749.1"/>
    </source>
</evidence>
<dbReference type="InterPro" id="IPR011990">
    <property type="entry name" value="TPR-like_helical_dom_sf"/>
</dbReference>
<dbReference type="Gene3D" id="3.30.200.20">
    <property type="entry name" value="Phosphorylase Kinase, domain 1"/>
    <property type="match status" value="1"/>
</dbReference>
<evidence type="ECO:0000256" key="2">
    <source>
        <dbReference type="ARBA" id="ARBA00022741"/>
    </source>
</evidence>
<dbReference type="SMART" id="SM00028">
    <property type="entry name" value="TPR"/>
    <property type="match status" value="5"/>
</dbReference>
<evidence type="ECO:0000256" key="4">
    <source>
        <dbReference type="ARBA" id="ARBA00022840"/>
    </source>
</evidence>
<dbReference type="InterPro" id="IPR000719">
    <property type="entry name" value="Prot_kinase_dom"/>
</dbReference>
<evidence type="ECO:0000259" key="6">
    <source>
        <dbReference type="PROSITE" id="PS50011"/>
    </source>
</evidence>
<keyword evidence="1 7" id="KW-0808">Transferase</keyword>
<feature type="repeat" description="TPR" evidence="5">
    <location>
        <begin position="631"/>
        <end position="664"/>
    </location>
</feature>
<dbReference type="SUPFAM" id="SSF48452">
    <property type="entry name" value="TPR-like"/>
    <property type="match status" value="2"/>
</dbReference>
<dbReference type="PANTHER" id="PTHR43289:SF30">
    <property type="entry name" value="NON-SPECIFIC SERINE_THREONINE PROTEIN KINASE"/>
    <property type="match status" value="1"/>
</dbReference>
<organism evidence="7 8">
    <name type="scientific">Enhygromyxa salina</name>
    <dbReference type="NCBI Taxonomy" id="215803"/>
    <lineage>
        <taxon>Bacteria</taxon>
        <taxon>Pseudomonadati</taxon>
        <taxon>Myxococcota</taxon>
        <taxon>Polyangia</taxon>
        <taxon>Nannocystales</taxon>
        <taxon>Nannocystaceae</taxon>
        <taxon>Enhygromyxa</taxon>
    </lineage>
</organism>
<dbReference type="GO" id="GO:0005524">
    <property type="term" value="F:ATP binding"/>
    <property type="evidence" value="ECO:0007669"/>
    <property type="project" value="UniProtKB-KW"/>
</dbReference>
<keyword evidence="2" id="KW-0547">Nucleotide-binding</keyword>
<dbReference type="InterPro" id="IPR019734">
    <property type="entry name" value="TPR_rpt"/>
</dbReference>
<sequence length="811" mass="89393">MSGPKADLDARLRASAPKASLEERQALASIESRLFGHAPKTISLSRYVLLDSLGRGGVGMVYRAYDPELDRKVAIKLLLARRGTRDRETALLREAQAMARLSHPNVIAVYDVGTYDEHELGLESAADASGLEIHGRGVFVVMELVEGQDLHAWLAGGERSWREVVAAFLAAGRGLAAAHEAGLVHRDFKPSNVRVGSDGRVCVLDFGLAHPFAAPGGPPSDCDGSRSASEQLEIAGTPIYMSPEQHEGERADARSDQFSFGVALYEALCGRPPFTGSLDELRAAKRRDEPPPMRDELRMPARVWTIVKRTLAREPDERFASMTEVLGQLEAVLARPRRRRVALVGVTAVASAIGFSTLTPIPSPKDPCSGADARIAEVWNEASRARIEARLRATGASYVQTTWHEVRRELDDYTRAWTEQHKAACEATRVRHEQSEAVLDLRMACLDRHLAELDAVVDMLAHADVGVVEHAVGAVNALGWLGSCEDLDALRSRVKKPRDPELRRRVVWGYAELTRAKANDAAGRYDEALAIAQATAEVAQTLDYLPLLAAADLRRAAALEGQGDFAAAEHALLEAIWAAEASRDEPVATDAWIRLVWVVGVERNHHEQGEVWLRFAEAALERLGHDQLRAATLDHNRAGLYAATGRLEEAVDAYTRALEVQTRLLGPSDPTVARTLNHIANTLIKLQRYEEAFSYSTRSLEIRVATLGKDHPLIAPCYNNMAELRRQQGRVLEAEELVRAGLRVSGGTGTRFEYVSRVIAKELYLELGQLELAREQLERLTQIPEDRLPAFESRAGFEDELRLIDVPARQK</sequence>
<evidence type="ECO:0000256" key="5">
    <source>
        <dbReference type="PROSITE-ProRule" id="PRU00339"/>
    </source>
</evidence>
<accession>A0A2S9XFV7</accession>
<dbReference type="Pfam" id="PF13374">
    <property type="entry name" value="TPR_10"/>
    <property type="match status" value="1"/>
</dbReference>
<dbReference type="EMBL" id="PVNK01000232">
    <property type="protein sequence ID" value="PRP91749.1"/>
    <property type="molecule type" value="Genomic_DNA"/>
</dbReference>
<keyword evidence="4" id="KW-0067">ATP-binding</keyword>
<keyword evidence="5" id="KW-0802">TPR repeat</keyword>
<dbReference type="CDD" id="cd14014">
    <property type="entry name" value="STKc_PknB_like"/>
    <property type="match status" value="1"/>
</dbReference>
<dbReference type="Proteomes" id="UP000237968">
    <property type="component" value="Unassembled WGS sequence"/>
</dbReference>
<evidence type="ECO:0000256" key="3">
    <source>
        <dbReference type="ARBA" id="ARBA00022777"/>
    </source>
</evidence>
<reference evidence="7 8" key="1">
    <citation type="submission" date="2018-03" db="EMBL/GenBank/DDBJ databases">
        <title>Draft Genome Sequences of the Obligatory Marine Myxobacteria Enhygromyxa salina SWB005.</title>
        <authorList>
            <person name="Poehlein A."/>
            <person name="Moghaddam J.A."/>
            <person name="Harms H."/>
            <person name="Alanjari M."/>
            <person name="Koenig G.M."/>
            <person name="Daniel R."/>
            <person name="Schaeberle T.F."/>
        </authorList>
    </citation>
    <scope>NUCLEOTIDE SEQUENCE [LARGE SCALE GENOMIC DNA]</scope>
    <source>
        <strain evidence="7 8">SWB005</strain>
    </source>
</reference>